<evidence type="ECO:0000313" key="2">
    <source>
        <dbReference type="Proteomes" id="UP001301769"/>
    </source>
</evidence>
<keyword evidence="2" id="KW-1185">Reference proteome</keyword>
<name>A0AAN6Y2M7_9PEZI</name>
<organism evidence="1 2">
    <name type="scientific">Rhypophila decipiens</name>
    <dbReference type="NCBI Taxonomy" id="261697"/>
    <lineage>
        <taxon>Eukaryota</taxon>
        <taxon>Fungi</taxon>
        <taxon>Dikarya</taxon>
        <taxon>Ascomycota</taxon>
        <taxon>Pezizomycotina</taxon>
        <taxon>Sordariomycetes</taxon>
        <taxon>Sordariomycetidae</taxon>
        <taxon>Sordariales</taxon>
        <taxon>Naviculisporaceae</taxon>
        <taxon>Rhypophila</taxon>
    </lineage>
</organism>
<reference evidence="1" key="2">
    <citation type="submission" date="2023-05" db="EMBL/GenBank/DDBJ databases">
        <authorList>
            <consortium name="Lawrence Berkeley National Laboratory"/>
            <person name="Steindorff A."/>
            <person name="Hensen N."/>
            <person name="Bonometti L."/>
            <person name="Westerberg I."/>
            <person name="Brannstrom I.O."/>
            <person name="Guillou S."/>
            <person name="Cros-Aarteil S."/>
            <person name="Calhoun S."/>
            <person name="Haridas S."/>
            <person name="Kuo A."/>
            <person name="Mondo S."/>
            <person name="Pangilinan J."/>
            <person name="Riley R."/>
            <person name="Labutti K."/>
            <person name="Andreopoulos B."/>
            <person name="Lipzen A."/>
            <person name="Chen C."/>
            <person name="Yanf M."/>
            <person name="Daum C."/>
            <person name="Ng V."/>
            <person name="Clum A."/>
            <person name="Ohm R."/>
            <person name="Martin F."/>
            <person name="Silar P."/>
            <person name="Natvig D."/>
            <person name="Lalanne C."/>
            <person name="Gautier V."/>
            <person name="Ament-Velasquez S.L."/>
            <person name="Kruys A."/>
            <person name="Hutchinson M.I."/>
            <person name="Powell A.J."/>
            <person name="Barry K."/>
            <person name="Miller A.N."/>
            <person name="Grigoriev I.V."/>
            <person name="Debuchy R."/>
            <person name="Gladieux P."/>
            <person name="Thoren M.H."/>
            <person name="Johannesson H."/>
        </authorList>
    </citation>
    <scope>NUCLEOTIDE SEQUENCE</scope>
    <source>
        <strain evidence="1">PSN293</strain>
    </source>
</reference>
<dbReference type="EMBL" id="MU858184">
    <property type="protein sequence ID" value="KAK4210110.1"/>
    <property type="molecule type" value="Genomic_DNA"/>
</dbReference>
<dbReference type="Proteomes" id="UP001301769">
    <property type="component" value="Unassembled WGS sequence"/>
</dbReference>
<evidence type="ECO:0000313" key="1">
    <source>
        <dbReference type="EMBL" id="KAK4210110.1"/>
    </source>
</evidence>
<protein>
    <recommendedName>
        <fullName evidence="3">F-box domain-containing protein</fullName>
    </recommendedName>
</protein>
<comment type="caution">
    <text evidence="1">The sequence shown here is derived from an EMBL/GenBank/DDBJ whole genome shotgun (WGS) entry which is preliminary data.</text>
</comment>
<evidence type="ECO:0008006" key="3">
    <source>
        <dbReference type="Google" id="ProtNLM"/>
    </source>
</evidence>
<gene>
    <name evidence="1" type="ORF">QBC37DRAFT_449001</name>
</gene>
<proteinExistence type="predicted"/>
<dbReference type="AlphaFoldDB" id="A0AAN6Y2M7"/>
<sequence>MLLLNLPAELLDLIFLDLDPSFFRQDLKRLTVSKPWYLHALPRLWSELMVKSTNHLRRVANKLDDDVCTRIGPVLKSVDFTLDSDWMRSRYECWCGYDRRAHDSPKVRDIYDSVVSSLGSCRRVKSLRLRVKSGAASELMDHLLDYIYSKLRPPCQMPPGQVQVSSLEIDLAGASDNTWSHRCDELSRLLPQLRRFRCRMRCICPDLIKLDCITGNCPLEELVISLSVRHDHHPTRPGDRTIHIAGQKYVDRRYHPGNCPYNGIVEDCSKARNITPETAKLIELEDLRKHIEARMVALRDRLNKARMLRIIWDDLDVPCPDPYFIDYPPLDFAGPSMLPVLDRDRTGIMAACYVTGELVEVGLTDPWDAKGRLYQGHPEPRWTWRDRNFSPE</sequence>
<accession>A0AAN6Y2M7</accession>
<reference evidence="1" key="1">
    <citation type="journal article" date="2023" name="Mol. Phylogenet. Evol.">
        <title>Genome-scale phylogeny and comparative genomics of the fungal order Sordariales.</title>
        <authorList>
            <person name="Hensen N."/>
            <person name="Bonometti L."/>
            <person name="Westerberg I."/>
            <person name="Brannstrom I.O."/>
            <person name="Guillou S."/>
            <person name="Cros-Aarteil S."/>
            <person name="Calhoun S."/>
            <person name="Haridas S."/>
            <person name="Kuo A."/>
            <person name="Mondo S."/>
            <person name="Pangilinan J."/>
            <person name="Riley R."/>
            <person name="LaButti K."/>
            <person name="Andreopoulos B."/>
            <person name="Lipzen A."/>
            <person name="Chen C."/>
            <person name="Yan M."/>
            <person name="Daum C."/>
            <person name="Ng V."/>
            <person name="Clum A."/>
            <person name="Steindorff A."/>
            <person name="Ohm R.A."/>
            <person name="Martin F."/>
            <person name="Silar P."/>
            <person name="Natvig D.O."/>
            <person name="Lalanne C."/>
            <person name="Gautier V."/>
            <person name="Ament-Velasquez S.L."/>
            <person name="Kruys A."/>
            <person name="Hutchinson M.I."/>
            <person name="Powell A.J."/>
            <person name="Barry K."/>
            <person name="Miller A.N."/>
            <person name="Grigoriev I.V."/>
            <person name="Debuchy R."/>
            <person name="Gladieux P."/>
            <person name="Hiltunen Thoren M."/>
            <person name="Johannesson H."/>
        </authorList>
    </citation>
    <scope>NUCLEOTIDE SEQUENCE</scope>
    <source>
        <strain evidence="1">PSN293</strain>
    </source>
</reference>